<dbReference type="Proteomes" id="UP000244989">
    <property type="component" value="Unassembled WGS sequence"/>
</dbReference>
<name>A0A2U1T7F1_9CORY</name>
<feature type="compositionally biased region" description="Basic and acidic residues" evidence="1">
    <location>
        <begin position="71"/>
        <end position="80"/>
    </location>
</feature>
<evidence type="ECO:0000256" key="1">
    <source>
        <dbReference type="SAM" id="MobiDB-lite"/>
    </source>
</evidence>
<feature type="region of interest" description="Disordered" evidence="1">
    <location>
        <begin position="1"/>
        <end position="92"/>
    </location>
</feature>
<comment type="caution">
    <text evidence="2">The sequence shown here is derived from an EMBL/GenBank/DDBJ whole genome shotgun (WGS) entry which is preliminary data.</text>
</comment>
<evidence type="ECO:0000313" key="3">
    <source>
        <dbReference type="Proteomes" id="UP000244989"/>
    </source>
</evidence>
<reference evidence="3" key="1">
    <citation type="submission" date="2018-04" db="EMBL/GenBank/DDBJ databases">
        <authorList>
            <person name="Liu S."/>
            <person name="Wang Z."/>
            <person name="Li J."/>
        </authorList>
    </citation>
    <scope>NUCLEOTIDE SEQUENCE [LARGE SCALE GENOMIC DNA]</scope>
    <source>
        <strain evidence="3">2189</strain>
    </source>
</reference>
<accession>A0A2U1T7F1</accession>
<evidence type="ECO:0000313" key="2">
    <source>
        <dbReference type="EMBL" id="PWC01931.1"/>
    </source>
</evidence>
<gene>
    <name evidence="2" type="ORF">DF222_04950</name>
</gene>
<proteinExistence type="predicted"/>
<dbReference type="RefSeq" id="WP_108431116.1">
    <property type="nucleotide sequence ID" value="NZ_CP026947.1"/>
</dbReference>
<dbReference type="AlphaFoldDB" id="A0A2U1T7F1"/>
<organism evidence="2 3">
    <name type="scientific">Corynebacterium yudongzhengii</name>
    <dbReference type="NCBI Taxonomy" id="2080740"/>
    <lineage>
        <taxon>Bacteria</taxon>
        <taxon>Bacillati</taxon>
        <taxon>Actinomycetota</taxon>
        <taxon>Actinomycetes</taxon>
        <taxon>Mycobacteriales</taxon>
        <taxon>Corynebacteriaceae</taxon>
        <taxon>Corynebacterium</taxon>
    </lineage>
</organism>
<dbReference type="EMBL" id="QEEZ01000007">
    <property type="protein sequence ID" value="PWC01931.1"/>
    <property type="molecule type" value="Genomic_DNA"/>
</dbReference>
<keyword evidence="3" id="KW-1185">Reference proteome</keyword>
<sequence>MGFWDRLFGHDHAEPAEDTTEPEEVARYAPTPEPEPEPEAEPGESIAERIRRTPPRPMPGFSSAAAARGEVGVEKQKDKAGPQPERSTAEDERVLANAVATLATAGITPRRELTLDDVSTGCSSGLSGFHARPLTSTMKLVDADGEFLFRHVHFDVEDRARTSGRGLADYAIELGEAAGSPVRVRVVPDPGSSARGSIRVDNGNRVRDVSFDLDADFGDQQAEDALTCAVAAPGRRAYPILTDAQGERLTAWVTRSTPEAFFTALHGENPHTCR</sequence>
<protein>
    <submittedName>
        <fullName evidence="2">Uncharacterized protein</fullName>
    </submittedName>
</protein>
<dbReference type="OrthoDB" id="4403374at2"/>
<dbReference type="KEGG" id="cyz:C3B44_03295"/>